<sequence>MEQPNNTTHFNCLTVILSSKEKQQQLLNEWKENLLLDDSPNYTIVQKNWPVFPYLKLKDHVYLDISSKDIKSTSSTYQSQLKLDSSWEKQSADDLSLLEKIKLQLLHSLLAKRTQIIVEDAFDDLTIAETQELLDILCLLARQKNQTILLFTNNTTIAHSPYIDHLEDAS</sequence>
<dbReference type="SUPFAM" id="SSF52540">
    <property type="entry name" value="P-loop containing nucleoside triphosphate hydrolases"/>
    <property type="match status" value="1"/>
</dbReference>
<proteinExistence type="predicted"/>
<dbReference type="EMBL" id="LWMN01000013">
    <property type="protein sequence ID" value="OAQ55516.1"/>
    <property type="molecule type" value="Genomic_DNA"/>
</dbReference>
<dbReference type="Proteomes" id="UP000078516">
    <property type="component" value="Unassembled WGS sequence"/>
</dbReference>
<reference evidence="1 2" key="1">
    <citation type="submission" date="2016-04" db="EMBL/GenBank/DDBJ databases">
        <title>Draft genome of an Enterococcus thailandicus strain isolated from bovine feces.</title>
        <authorList>
            <person name="Beukers A.G."/>
            <person name="Zaheer R."/>
            <person name="Goji N."/>
            <person name="Cook S.R."/>
            <person name="Amoako K."/>
            <person name="Chaves A.V."/>
            <person name="Ward M.P."/>
            <person name="Mcallister T.A."/>
        </authorList>
    </citation>
    <scope>NUCLEOTIDE SEQUENCE [LARGE SCALE GENOMIC DNA]</scope>
    <source>
        <strain evidence="1 2">F0711D 46</strain>
    </source>
</reference>
<dbReference type="GeneID" id="77486750"/>
<keyword evidence="2" id="KW-1185">Reference proteome</keyword>
<dbReference type="InterPro" id="IPR027417">
    <property type="entry name" value="P-loop_NTPase"/>
</dbReference>
<accession>A0A179EQK2</accession>
<dbReference type="RefSeq" id="WP_067484047.1">
    <property type="nucleotide sequence ID" value="NZ_BSWX01000014.1"/>
</dbReference>
<evidence type="ECO:0000313" key="2">
    <source>
        <dbReference type="Proteomes" id="UP000078516"/>
    </source>
</evidence>
<dbReference type="KEGG" id="eth:CK496_03770"/>
<dbReference type="AlphaFoldDB" id="A0A179EQK2"/>
<evidence type="ECO:0000313" key="1">
    <source>
        <dbReference type="EMBL" id="OAQ55516.1"/>
    </source>
</evidence>
<gene>
    <name evidence="1" type="ORF">A6E74_08485</name>
</gene>
<name>A0A179EQK2_ENTTH</name>
<protein>
    <submittedName>
        <fullName evidence="1">Uncharacterized protein</fullName>
    </submittedName>
</protein>
<organism evidence="1 2">
    <name type="scientific">Enterococcus thailandicus</name>
    <dbReference type="NCBI Taxonomy" id="417368"/>
    <lineage>
        <taxon>Bacteria</taxon>
        <taxon>Bacillati</taxon>
        <taxon>Bacillota</taxon>
        <taxon>Bacilli</taxon>
        <taxon>Lactobacillales</taxon>
        <taxon>Enterococcaceae</taxon>
        <taxon>Enterococcus</taxon>
    </lineage>
</organism>
<comment type="caution">
    <text evidence="1">The sequence shown here is derived from an EMBL/GenBank/DDBJ whole genome shotgun (WGS) entry which is preliminary data.</text>
</comment>
<dbReference type="Gene3D" id="3.40.50.300">
    <property type="entry name" value="P-loop containing nucleotide triphosphate hydrolases"/>
    <property type="match status" value="1"/>
</dbReference>